<reference evidence="2 3" key="1">
    <citation type="journal article" date="2021" name="BMC Genomics">
        <title>Datura genome reveals duplications of psychoactive alkaloid biosynthetic genes and high mutation rate following tissue culture.</title>
        <authorList>
            <person name="Rajewski A."/>
            <person name="Carter-House D."/>
            <person name="Stajich J."/>
            <person name="Litt A."/>
        </authorList>
    </citation>
    <scope>NUCLEOTIDE SEQUENCE [LARGE SCALE GENOMIC DNA]</scope>
    <source>
        <strain evidence="2">AR-01</strain>
    </source>
</reference>
<dbReference type="PANTHER" id="PTHR33696">
    <property type="entry name" value="T22J18.15-RELATED"/>
    <property type="match status" value="1"/>
</dbReference>
<protein>
    <submittedName>
        <fullName evidence="2">Uncharacterized protein</fullName>
    </submittedName>
</protein>
<sequence>MSHRIVDSGRSSVAFSWEDSPGVSKYFARHQNFSSSSNYHFNGGKIPPPPPCAAFRSAIIGESSSMRDSPCDDPFIAALIECTKNSNVGNSKMPPTDYEPIRKNNGSSKGSKKSSYSCIFSCIPSSDHEVKVGNFVKLSNLPPLPKPRPRGRYRSLTSADDD</sequence>
<evidence type="ECO:0000256" key="1">
    <source>
        <dbReference type="SAM" id="MobiDB-lite"/>
    </source>
</evidence>
<dbReference type="Proteomes" id="UP000823775">
    <property type="component" value="Unassembled WGS sequence"/>
</dbReference>
<feature type="region of interest" description="Disordered" evidence="1">
    <location>
        <begin position="86"/>
        <end position="116"/>
    </location>
</feature>
<dbReference type="EMBL" id="JACEIK010001640">
    <property type="protein sequence ID" value="MCD7471041.1"/>
    <property type="molecule type" value="Genomic_DNA"/>
</dbReference>
<evidence type="ECO:0000313" key="3">
    <source>
        <dbReference type="Proteomes" id="UP000823775"/>
    </source>
</evidence>
<proteinExistence type="predicted"/>
<feature type="region of interest" description="Disordered" evidence="1">
    <location>
        <begin position="138"/>
        <end position="162"/>
    </location>
</feature>
<accession>A0ABS8THT1</accession>
<name>A0ABS8THT1_DATST</name>
<comment type="caution">
    <text evidence="2">The sequence shown here is derived from an EMBL/GenBank/DDBJ whole genome shotgun (WGS) entry which is preliminary data.</text>
</comment>
<dbReference type="PANTHER" id="PTHR33696:SF24">
    <property type="entry name" value="FLZ-TYPE DOMAIN-CONTAINING PROTEIN"/>
    <property type="match status" value="1"/>
</dbReference>
<organism evidence="2 3">
    <name type="scientific">Datura stramonium</name>
    <name type="common">Jimsonweed</name>
    <name type="synonym">Common thornapple</name>
    <dbReference type="NCBI Taxonomy" id="4076"/>
    <lineage>
        <taxon>Eukaryota</taxon>
        <taxon>Viridiplantae</taxon>
        <taxon>Streptophyta</taxon>
        <taxon>Embryophyta</taxon>
        <taxon>Tracheophyta</taxon>
        <taxon>Spermatophyta</taxon>
        <taxon>Magnoliopsida</taxon>
        <taxon>eudicotyledons</taxon>
        <taxon>Gunneridae</taxon>
        <taxon>Pentapetalae</taxon>
        <taxon>asterids</taxon>
        <taxon>lamiids</taxon>
        <taxon>Solanales</taxon>
        <taxon>Solanaceae</taxon>
        <taxon>Solanoideae</taxon>
        <taxon>Datureae</taxon>
        <taxon>Datura</taxon>
    </lineage>
</organism>
<gene>
    <name evidence="2" type="ORF">HAX54_011321</name>
</gene>
<keyword evidence="3" id="KW-1185">Reference proteome</keyword>
<evidence type="ECO:0000313" key="2">
    <source>
        <dbReference type="EMBL" id="MCD7471041.1"/>
    </source>
</evidence>
<feature type="compositionally biased region" description="Low complexity" evidence="1">
    <location>
        <begin position="103"/>
        <end position="115"/>
    </location>
</feature>